<dbReference type="Proteomes" id="UP001652580">
    <property type="component" value="Chromosome 19"/>
</dbReference>
<feature type="region of interest" description="Disordered" evidence="1">
    <location>
        <begin position="184"/>
        <end position="222"/>
    </location>
</feature>
<dbReference type="RefSeq" id="XP_057390427.1">
    <property type="nucleotide sequence ID" value="XM_057534444.1"/>
</dbReference>
<feature type="region of interest" description="Disordered" evidence="1">
    <location>
        <begin position="1"/>
        <end position="31"/>
    </location>
</feature>
<proteinExistence type="predicted"/>
<reference evidence="3" key="1">
    <citation type="submission" date="2025-08" db="UniProtKB">
        <authorList>
            <consortium name="RefSeq"/>
        </authorList>
    </citation>
    <scope>IDENTIFICATION</scope>
</reference>
<gene>
    <name evidence="3" type="primary">LOC130705733</name>
</gene>
<protein>
    <submittedName>
        <fullName evidence="3">Uncharacterized protein LOC130705733</fullName>
    </submittedName>
</protein>
<evidence type="ECO:0000313" key="3">
    <source>
        <dbReference type="RefSeq" id="XP_057390427.1"/>
    </source>
</evidence>
<evidence type="ECO:0000313" key="2">
    <source>
        <dbReference type="Proteomes" id="UP001652580"/>
    </source>
</evidence>
<organism evidence="2 3">
    <name type="scientific">Balaenoptera acutorostrata</name>
    <name type="common">Common minke whale</name>
    <name type="synonym">Balaena rostrata</name>
    <dbReference type="NCBI Taxonomy" id="9767"/>
    <lineage>
        <taxon>Eukaryota</taxon>
        <taxon>Metazoa</taxon>
        <taxon>Chordata</taxon>
        <taxon>Craniata</taxon>
        <taxon>Vertebrata</taxon>
        <taxon>Euteleostomi</taxon>
        <taxon>Mammalia</taxon>
        <taxon>Eutheria</taxon>
        <taxon>Laurasiatheria</taxon>
        <taxon>Artiodactyla</taxon>
        <taxon>Whippomorpha</taxon>
        <taxon>Cetacea</taxon>
        <taxon>Mysticeti</taxon>
        <taxon>Balaenopteridae</taxon>
        <taxon>Balaenoptera</taxon>
    </lineage>
</organism>
<accession>A0ABM3SKQ5</accession>
<feature type="compositionally biased region" description="Polar residues" evidence="1">
    <location>
        <begin position="16"/>
        <end position="25"/>
    </location>
</feature>
<dbReference type="GeneID" id="130705733"/>
<name>A0ABM3SKQ5_BALAC</name>
<keyword evidence="2" id="KW-1185">Reference proteome</keyword>
<evidence type="ECO:0000256" key="1">
    <source>
        <dbReference type="SAM" id="MobiDB-lite"/>
    </source>
</evidence>
<sequence>MGGAGTEGRGRHEGTSALSDNTPASGNDPRVTHAYLAGLLPQPEGHGDPAGKLGSRGHLHLAHAVSTAALIVQLPGRKLKQLQLRLGGWTSGSLGSRLHKGARTPAPQGCRARARGGRRRGACEWKASLEPCFHHPPEPAELLGALALVCGMLITRGETAQQTEAQTLNQHAYPAGRSAAACPSRGFPGGSEVMDMEALPNGRSRLGQGPRKPLPASREPANEARCSCFPGTFSFFIKKRDR</sequence>